<evidence type="ECO:0000259" key="7">
    <source>
        <dbReference type="PROSITE" id="PS50075"/>
    </source>
</evidence>
<dbReference type="FunFam" id="3.40.50.980:FF:000002">
    <property type="entry name" value="Enterobactin synthetase component F"/>
    <property type="match status" value="1"/>
</dbReference>
<evidence type="ECO:0000256" key="2">
    <source>
        <dbReference type="ARBA" id="ARBA00006432"/>
    </source>
</evidence>
<dbReference type="Pfam" id="PF00501">
    <property type="entry name" value="AMP-binding"/>
    <property type="match status" value="1"/>
</dbReference>
<comment type="cofactor">
    <cofactor evidence="1">
        <name>pantetheine 4'-phosphate</name>
        <dbReference type="ChEBI" id="CHEBI:47942"/>
    </cofactor>
</comment>
<dbReference type="FunFam" id="3.30.559.30:FF:000001">
    <property type="entry name" value="Non-ribosomal peptide synthetase"/>
    <property type="match status" value="1"/>
</dbReference>
<dbReference type="PANTHER" id="PTHR45398:SF1">
    <property type="entry name" value="ENZYME, PUTATIVE (JCVI)-RELATED"/>
    <property type="match status" value="1"/>
</dbReference>
<dbReference type="CDD" id="cd19534">
    <property type="entry name" value="E_NRPS"/>
    <property type="match status" value="1"/>
</dbReference>
<dbReference type="InterPro" id="IPR001242">
    <property type="entry name" value="Condensation_dom"/>
</dbReference>
<evidence type="ECO:0000313" key="9">
    <source>
        <dbReference type="Proteomes" id="UP000641646"/>
    </source>
</evidence>
<dbReference type="FunFam" id="2.30.38.10:FF:000001">
    <property type="entry name" value="Non-ribosomal peptide synthetase PvdI"/>
    <property type="match status" value="1"/>
</dbReference>
<dbReference type="InterPro" id="IPR023213">
    <property type="entry name" value="CAT-like_dom_sf"/>
</dbReference>
<reference evidence="8" key="2">
    <citation type="submission" date="2020-08" db="EMBL/GenBank/DDBJ databases">
        <authorList>
            <person name="Chen M."/>
            <person name="Teng W."/>
            <person name="Zhao L."/>
            <person name="Hu C."/>
            <person name="Zhou Y."/>
            <person name="Han B."/>
            <person name="Song L."/>
            <person name="Shu W."/>
        </authorList>
    </citation>
    <scope>NUCLEOTIDE SEQUENCE</scope>
    <source>
        <strain evidence="8">FACHB-1375</strain>
    </source>
</reference>
<feature type="domain" description="Carrier" evidence="7">
    <location>
        <begin position="1010"/>
        <end position="1084"/>
    </location>
</feature>
<dbReference type="InterPro" id="IPR000873">
    <property type="entry name" value="AMP-dep_synth/lig_dom"/>
</dbReference>
<dbReference type="InterPro" id="IPR009081">
    <property type="entry name" value="PP-bd_ACP"/>
</dbReference>
<dbReference type="Gene3D" id="3.40.50.980">
    <property type="match status" value="2"/>
</dbReference>
<evidence type="ECO:0000256" key="1">
    <source>
        <dbReference type="ARBA" id="ARBA00001957"/>
    </source>
</evidence>
<evidence type="ECO:0000256" key="3">
    <source>
        <dbReference type="ARBA" id="ARBA00022450"/>
    </source>
</evidence>
<dbReference type="NCBIfam" id="TIGR01733">
    <property type="entry name" value="AA-adenyl-dom"/>
    <property type="match status" value="1"/>
</dbReference>
<proteinExistence type="inferred from homology"/>
<keyword evidence="6" id="KW-0045">Antibiotic biosynthesis</keyword>
<dbReference type="FunFam" id="1.10.1200.10:FF:000005">
    <property type="entry name" value="Nonribosomal peptide synthetase 1"/>
    <property type="match status" value="1"/>
</dbReference>
<dbReference type="CDD" id="cd17646">
    <property type="entry name" value="A_NRPS_AB3403-like"/>
    <property type="match status" value="1"/>
</dbReference>
<dbReference type="Gene3D" id="3.30.300.30">
    <property type="match status" value="1"/>
</dbReference>
<dbReference type="Pfam" id="PF00550">
    <property type="entry name" value="PP-binding"/>
    <property type="match status" value="1"/>
</dbReference>
<keyword evidence="4" id="KW-0597">Phosphoprotein</keyword>
<dbReference type="InterPro" id="IPR025110">
    <property type="entry name" value="AMP-bd_C"/>
</dbReference>
<dbReference type="FunFam" id="3.40.50.12780:FF:000012">
    <property type="entry name" value="Non-ribosomal peptide synthetase"/>
    <property type="match status" value="1"/>
</dbReference>
<gene>
    <name evidence="8" type="ORF">H6G03_21025</name>
</gene>
<name>A0A926VH01_9CYAN</name>
<dbReference type="SMART" id="SM00823">
    <property type="entry name" value="PKS_PP"/>
    <property type="match status" value="1"/>
</dbReference>
<dbReference type="Gene3D" id="2.30.38.10">
    <property type="entry name" value="Luciferase, Domain 3"/>
    <property type="match status" value="1"/>
</dbReference>
<dbReference type="EMBL" id="JACJPW010000057">
    <property type="protein sequence ID" value="MBD2183510.1"/>
    <property type="molecule type" value="Genomic_DNA"/>
</dbReference>
<dbReference type="GO" id="GO:0044550">
    <property type="term" value="P:secondary metabolite biosynthetic process"/>
    <property type="evidence" value="ECO:0007669"/>
    <property type="project" value="UniProtKB-ARBA"/>
</dbReference>
<dbReference type="InterPro" id="IPR006162">
    <property type="entry name" value="Ppantetheine_attach_site"/>
</dbReference>
<dbReference type="PANTHER" id="PTHR45398">
    <property type="match status" value="1"/>
</dbReference>
<dbReference type="GO" id="GO:0016874">
    <property type="term" value="F:ligase activity"/>
    <property type="evidence" value="ECO:0007669"/>
    <property type="project" value="UniProtKB-KW"/>
</dbReference>
<sequence>MDIKKAEILAKKSNFSPAKRALLEKRLRGEVKSDSQLKTIPRRAEQSPAPLSFAQQRLWFLHQFDSGNAYNELSAVHLKGSLNVEALEKSLNEIVRRHEALRTTFEMVDGQAVQIIHPSLDFKLSVTELGTAEIQNFVVEEVKRHFDLTKAPLLRGTLLKLGEKEYVLVFVMHHIICDGWSMRSLIREVAALYEAFSHNKPSPLPELPIQYADFAVWQRQWSKEHLQNHLSYWKEQLAGATKVLELPTDKPRPAVQTFQGATTHFQLSPSLTEKLKSLSQQSNCTLFMTLLAAFQTLLYRYTEQEDISVGTPIANRNRSEIQALIGVFVNTLVMRTDLSGNPTFRELLSRVRQVALGAYAHEDLPFEQLVEELQPERNLSHQPLFQVMLVLQENLTPELVLSGLTLKRLNTDSKTAKFDLTLYLVDSEPAITGAFEYSTDLFEAATIDRAIAHFTTLLEGIVSHPDRHLSELPLLTEAERQTLLIQWNDTASEFPEHSCIHELFEAQVELTPSDIAVVFEDRQLTYRKLNQQANQLAHFLRKQGVQPDGLVGVSMERSPEMVVALLGILKAGGAYLPIDPSYPQSRLAFMLEDSQIEILLTQERLLAGLPENTAKIVCLDGDWATIAKESADNPIKTATAENLVYTIYTSGSTGMPKGAMNTHRGVCNRLVWMQNAYQLTSKDRVLQKTPFSFDVSVWEFFWPLLTGARLVVAKPEGHKDSAYLVNLIAQNQITTLHFVPTMLRAFLAESELETCSCLRQVICSGEALPFELQERFFDRLDAELHNLYGPTEAAIDVTAWTCQRDRKRSIVPIGRPIANTQIYLLDSYLQPVPIGVPGELYIGGVGLARGYHRRPELTAEKFISNPFLKSSEFNSKLYKTGDLARYLLDGNIEFLGRLDDQVKIRGFRIELGEISGVLNQHPQVRNCLVSAREDEPGQKRLVAYVVPQGEARLSISELRCFLNQKLPEYMLPSAFVMLEALPLLPNGKIDRRALPAPDAARPDLRSTYTAPRTIVEELLAGIWSKVLGIERVGINDNFFELGGDSILSIQAIAKAKQSGLQLTPKQMFEYQTIAELAAVASNSATIQAEQGAITGEVPLNPVQHWFFQQNIPDMHHWNQAVLLEMQQRLDPALLKQAVQHLIAHHDALRLRFVQAESGWRQVNAAPDEMVPFTQVDLSKVPADEQESVLQATADRLQASLSLSDGPMIRFAWFDLGPQKPSCLLIAIHHLVVDGISWRVLLEDLHAACTQISHGEAIQLRLKTTSFKQWSERLTEYAQSPSLREELAYWSAESRREVLPLPLDYRLGENTVASAYTVSVALSVTETQALLQEVPQVYRTQIDDVLLTAVVQALVQWSDRSNVLIDLEGHGREDIFEDIDLSLTVGWFTAIFPVLLQLEKGTHPVEALRSIKEQLARIPNQGFGYGVLRYLCADREITSQLSSLPKAEFIFNYMGQVDRYLPDRSMFKLSRSILGLNRSPRGTRSHVLECGAFVIGGQLWLNWTCSENLHHRSVVENLAESCLQVLRNILDRCQSPQSEEYTPADFPDVELSDELLEKALDEISF</sequence>
<comment type="caution">
    <text evidence="8">The sequence shown here is derived from an EMBL/GenBank/DDBJ whole genome shotgun (WGS) entry which is preliminary data.</text>
</comment>
<dbReference type="Pfam" id="PF13193">
    <property type="entry name" value="AMP-binding_C"/>
    <property type="match status" value="1"/>
</dbReference>
<dbReference type="Gene3D" id="3.30.559.30">
    <property type="entry name" value="Nonribosomal peptide synthetase, condensation domain"/>
    <property type="match status" value="2"/>
</dbReference>
<dbReference type="RefSeq" id="WP_190467984.1">
    <property type="nucleotide sequence ID" value="NZ_JACJPW010000057.1"/>
</dbReference>
<protein>
    <submittedName>
        <fullName evidence="8">Amino acid adenylation domain-containing protein</fullName>
    </submittedName>
</protein>
<dbReference type="GO" id="GO:0008610">
    <property type="term" value="P:lipid biosynthetic process"/>
    <property type="evidence" value="ECO:0007669"/>
    <property type="project" value="UniProtKB-ARBA"/>
</dbReference>
<evidence type="ECO:0000256" key="4">
    <source>
        <dbReference type="ARBA" id="ARBA00022553"/>
    </source>
</evidence>
<accession>A0A926VH01</accession>
<dbReference type="Gene3D" id="3.30.559.10">
    <property type="entry name" value="Chloramphenicol acetyltransferase-like domain"/>
    <property type="match status" value="2"/>
</dbReference>
<keyword evidence="3" id="KW-0596">Phosphopantetheine</keyword>
<dbReference type="InterPro" id="IPR045851">
    <property type="entry name" value="AMP-bd_C_sf"/>
</dbReference>
<dbReference type="FunFam" id="3.40.50.980:FF:000001">
    <property type="entry name" value="Non-ribosomal peptide synthetase"/>
    <property type="match status" value="1"/>
</dbReference>
<evidence type="ECO:0000313" key="8">
    <source>
        <dbReference type="EMBL" id="MBD2183510.1"/>
    </source>
</evidence>
<dbReference type="GO" id="GO:0017000">
    <property type="term" value="P:antibiotic biosynthetic process"/>
    <property type="evidence" value="ECO:0007669"/>
    <property type="project" value="UniProtKB-KW"/>
</dbReference>
<comment type="similarity">
    <text evidence="2">Belongs to the ATP-dependent AMP-binding enzyme family.</text>
</comment>
<dbReference type="InterPro" id="IPR036736">
    <property type="entry name" value="ACP-like_sf"/>
</dbReference>
<organism evidence="8 9">
    <name type="scientific">Aerosakkonema funiforme FACHB-1375</name>
    <dbReference type="NCBI Taxonomy" id="2949571"/>
    <lineage>
        <taxon>Bacteria</taxon>
        <taxon>Bacillati</taxon>
        <taxon>Cyanobacteriota</taxon>
        <taxon>Cyanophyceae</taxon>
        <taxon>Oscillatoriophycideae</taxon>
        <taxon>Aerosakkonematales</taxon>
        <taxon>Aerosakkonemataceae</taxon>
        <taxon>Aerosakkonema</taxon>
    </lineage>
</organism>
<dbReference type="PROSITE" id="PS50075">
    <property type="entry name" value="CARRIER"/>
    <property type="match status" value="1"/>
</dbReference>
<evidence type="ECO:0000256" key="6">
    <source>
        <dbReference type="ARBA" id="ARBA00023194"/>
    </source>
</evidence>
<dbReference type="Pfam" id="PF00668">
    <property type="entry name" value="Condensation"/>
    <property type="match status" value="2"/>
</dbReference>
<dbReference type="SUPFAM" id="SSF47336">
    <property type="entry name" value="ACP-like"/>
    <property type="match status" value="1"/>
</dbReference>
<keyword evidence="5" id="KW-0436">Ligase</keyword>
<dbReference type="InterPro" id="IPR010071">
    <property type="entry name" value="AA_adenyl_dom"/>
</dbReference>
<dbReference type="CDD" id="cd19531">
    <property type="entry name" value="LCL_NRPS-like"/>
    <property type="match status" value="1"/>
</dbReference>
<dbReference type="PROSITE" id="PS00012">
    <property type="entry name" value="PHOSPHOPANTETHEINE"/>
    <property type="match status" value="1"/>
</dbReference>
<dbReference type="GO" id="GO:0031177">
    <property type="term" value="F:phosphopantetheine binding"/>
    <property type="evidence" value="ECO:0007669"/>
    <property type="project" value="InterPro"/>
</dbReference>
<dbReference type="FunFam" id="3.30.559.10:FF:000012">
    <property type="entry name" value="Non-ribosomal peptide synthetase"/>
    <property type="match status" value="1"/>
</dbReference>
<dbReference type="SUPFAM" id="SSF52777">
    <property type="entry name" value="CoA-dependent acyltransferases"/>
    <property type="match status" value="4"/>
</dbReference>
<dbReference type="GO" id="GO:0043041">
    <property type="term" value="P:amino acid activation for nonribosomal peptide biosynthetic process"/>
    <property type="evidence" value="ECO:0007669"/>
    <property type="project" value="UniProtKB-ARBA"/>
</dbReference>
<dbReference type="FunFam" id="3.30.300.30:FF:000010">
    <property type="entry name" value="Enterobactin synthetase component F"/>
    <property type="match status" value="1"/>
</dbReference>
<reference evidence="8" key="1">
    <citation type="journal article" date="2015" name="ISME J.">
        <title>Draft Genome Sequence of Streptomyces incarnatus NRRL8089, which Produces the Nucleoside Antibiotic Sinefungin.</title>
        <authorList>
            <person name="Oshima K."/>
            <person name="Hattori M."/>
            <person name="Shimizu H."/>
            <person name="Fukuda K."/>
            <person name="Nemoto M."/>
            <person name="Inagaki K."/>
            <person name="Tamura T."/>
        </authorList>
    </citation>
    <scope>NUCLEOTIDE SEQUENCE</scope>
    <source>
        <strain evidence="8">FACHB-1375</strain>
    </source>
</reference>
<dbReference type="Gene3D" id="1.10.1200.10">
    <property type="entry name" value="ACP-like"/>
    <property type="match status" value="1"/>
</dbReference>
<evidence type="ECO:0000256" key="5">
    <source>
        <dbReference type="ARBA" id="ARBA00022598"/>
    </source>
</evidence>
<dbReference type="NCBIfam" id="TIGR01720">
    <property type="entry name" value="NRPS-para261"/>
    <property type="match status" value="1"/>
</dbReference>
<dbReference type="SUPFAM" id="SSF56801">
    <property type="entry name" value="Acetyl-CoA synthetase-like"/>
    <property type="match status" value="1"/>
</dbReference>
<keyword evidence="9" id="KW-1185">Reference proteome</keyword>
<dbReference type="InterPro" id="IPR010060">
    <property type="entry name" value="NRPS_synth"/>
</dbReference>
<dbReference type="InterPro" id="IPR020806">
    <property type="entry name" value="PKS_PP-bd"/>
</dbReference>
<dbReference type="Proteomes" id="UP000641646">
    <property type="component" value="Unassembled WGS sequence"/>
</dbReference>